<name>A0A4Q9L5I2_9MICR</name>
<evidence type="ECO:0000313" key="2">
    <source>
        <dbReference type="Proteomes" id="UP000292362"/>
    </source>
</evidence>
<dbReference type="Proteomes" id="UP000292362">
    <property type="component" value="Unassembled WGS sequence"/>
</dbReference>
<evidence type="ECO:0000313" key="1">
    <source>
        <dbReference type="EMBL" id="TBU02843.1"/>
    </source>
</evidence>
<protein>
    <submittedName>
        <fullName evidence="1">Uncharacterized protein</fullName>
    </submittedName>
</protein>
<dbReference type="VEuPathDB" id="MicrosporidiaDB:CWI37_0405p0010"/>
<proteinExistence type="predicted"/>
<dbReference type="AlphaFoldDB" id="A0A4Q9L5I2"/>
<feature type="non-terminal residue" evidence="1">
    <location>
        <position position="62"/>
    </location>
</feature>
<sequence>MQNLYKEIKINILKKDYSYALQQCDIGLLISEEDELYFLKAYILAERSDDLNDIEESIEVYK</sequence>
<dbReference type="EMBL" id="PITJ01000405">
    <property type="protein sequence ID" value="TBU02843.1"/>
    <property type="molecule type" value="Genomic_DNA"/>
</dbReference>
<organism evidence="1 2">
    <name type="scientific">Hamiltosporidium tvaerminnensis</name>
    <dbReference type="NCBI Taxonomy" id="1176355"/>
    <lineage>
        <taxon>Eukaryota</taxon>
        <taxon>Fungi</taxon>
        <taxon>Fungi incertae sedis</taxon>
        <taxon>Microsporidia</taxon>
        <taxon>Dubosqiidae</taxon>
        <taxon>Hamiltosporidium</taxon>
    </lineage>
</organism>
<accession>A0A4Q9L5I2</accession>
<gene>
    <name evidence="1" type="ORF">CWI37_0405p0010</name>
</gene>
<reference evidence="1 2" key="1">
    <citation type="submission" date="2017-12" db="EMBL/GenBank/DDBJ databases">
        <authorList>
            <person name="Pombert J.-F."/>
            <person name="Haag K.L."/>
            <person name="Ebert D."/>
        </authorList>
    </citation>
    <scope>NUCLEOTIDE SEQUENCE [LARGE SCALE GENOMIC DNA]</scope>
    <source>
        <strain evidence="1">FI-OER-3-3</strain>
    </source>
</reference>
<comment type="caution">
    <text evidence="1">The sequence shown here is derived from an EMBL/GenBank/DDBJ whole genome shotgun (WGS) entry which is preliminary data.</text>
</comment>